<dbReference type="GO" id="GO:0007229">
    <property type="term" value="P:integrin-mediated signaling pathway"/>
    <property type="evidence" value="ECO:0007669"/>
    <property type="project" value="UniProtKB-KW"/>
</dbReference>
<gene>
    <name evidence="2" type="ORF">STAS_11922</name>
</gene>
<feature type="region of interest" description="Disordered" evidence="1">
    <location>
        <begin position="175"/>
        <end position="223"/>
    </location>
</feature>
<evidence type="ECO:0000256" key="1">
    <source>
        <dbReference type="SAM" id="MobiDB-lite"/>
    </source>
</evidence>
<comment type="caution">
    <text evidence="2">The sequence shown here is derived from an EMBL/GenBank/DDBJ whole genome shotgun (WGS) entry which is preliminary data.</text>
</comment>
<organism evidence="2 3">
    <name type="scientific">Striga asiatica</name>
    <name type="common">Asiatic witchweed</name>
    <name type="synonym">Buchnera asiatica</name>
    <dbReference type="NCBI Taxonomy" id="4170"/>
    <lineage>
        <taxon>Eukaryota</taxon>
        <taxon>Viridiplantae</taxon>
        <taxon>Streptophyta</taxon>
        <taxon>Embryophyta</taxon>
        <taxon>Tracheophyta</taxon>
        <taxon>Spermatophyta</taxon>
        <taxon>Magnoliopsida</taxon>
        <taxon>eudicotyledons</taxon>
        <taxon>Gunneridae</taxon>
        <taxon>Pentapetalae</taxon>
        <taxon>asterids</taxon>
        <taxon>lamiids</taxon>
        <taxon>Lamiales</taxon>
        <taxon>Orobanchaceae</taxon>
        <taxon>Buchnereae</taxon>
        <taxon>Striga</taxon>
    </lineage>
</organism>
<keyword evidence="3" id="KW-1185">Reference proteome</keyword>
<dbReference type="Proteomes" id="UP000325081">
    <property type="component" value="Unassembled WGS sequence"/>
</dbReference>
<name>A0A5A7PSH9_STRAF</name>
<dbReference type="EMBL" id="BKCP01004995">
    <property type="protein sequence ID" value="GER35626.1"/>
    <property type="molecule type" value="Genomic_DNA"/>
</dbReference>
<proteinExistence type="predicted"/>
<protein>
    <submittedName>
        <fullName evidence="2">Disintegrin and metalloproteinase domain-containing protein 29</fullName>
    </submittedName>
</protein>
<feature type="compositionally biased region" description="Polar residues" evidence="1">
    <location>
        <begin position="211"/>
        <end position="223"/>
    </location>
</feature>
<dbReference type="AlphaFoldDB" id="A0A5A7PSH9"/>
<sequence length="223" mass="24260">MTSAKLSVTFGVSSSVSEFEHLDFGLEPYATALRFLLLSIAFFSFAITDLVSLNTNLSSLSMSLSRREKNRKILSPSNLIAILVIPTSSPYRLCQNSLASRPSSPIDLNPPPAIIEEPPPRREPVAALFPSQQLRRSPVHATIFRRPTASRPFNAAFLHAPPSQQLPVSLFHPEQAASDNRELLLPGVEPPATNPSRSEPLSGKAPVAGESQRTISGHSRPSY</sequence>
<reference evidence="3" key="1">
    <citation type="journal article" date="2019" name="Curr. Biol.">
        <title>Genome Sequence of Striga asiatica Provides Insight into the Evolution of Plant Parasitism.</title>
        <authorList>
            <person name="Yoshida S."/>
            <person name="Kim S."/>
            <person name="Wafula E.K."/>
            <person name="Tanskanen J."/>
            <person name="Kim Y.M."/>
            <person name="Honaas L."/>
            <person name="Yang Z."/>
            <person name="Spallek T."/>
            <person name="Conn C.E."/>
            <person name="Ichihashi Y."/>
            <person name="Cheong K."/>
            <person name="Cui S."/>
            <person name="Der J.P."/>
            <person name="Gundlach H."/>
            <person name="Jiao Y."/>
            <person name="Hori C."/>
            <person name="Ishida J.K."/>
            <person name="Kasahara H."/>
            <person name="Kiba T."/>
            <person name="Kim M.S."/>
            <person name="Koo N."/>
            <person name="Laohavisit A."/>
            <person name="Lee Y.H."/>
            <person name="Lumba S."/>
            <person name="McCourt P."/>
            <person name="Mortimer J.C."/>
            <person name="Mutuku J.M."/>
            <person name="Nomura T."/>
            <person name="Sasaki-Sekimoto Y."/>
            <person name="Seto Y."/>
            <person name="Wang Y."/>
            <person name="Wakatake T."/>
            <person name="Sakakibara H."/>
            <person name="Demura T."/>
            <person name="Yamaguchi S."/>
            <person name="Yoneyama K."/>
            <person name="Manabe R.I."/>
            <person name="Nelson D.C."/>
            <person name="Schulman A.H."/>
            <person name="Timko M.P."/>
            <person name="dePamphilis C.W."/>
            <person name="Choi D."/>
            <person name="Shirasu K."/>
        </authorList>
    </citation>
    <scope>NUCLEOTIDE SEQUENCE [LARGE SCALE GENOMIC DNA]</scope>
    <source>
        <strain evidence="3">cv. UVA1</strain>
    </source>
</reference>
<evidence type="ECO:0000313" key="3">
    <source>
        <dbReference type="Proteomes" id="UP000325081"/>
    </source>
</evidence>
<evidence type="ECO:0000313" key="2">
    <source>
        <dbReference type="EMBL" id="GER35626.1"/>
    </source>
</evidence>
<accession>A0A5A7PSH9</accession>
<keyword evidence="2" id="KW-0401">Integrin</keyword>